<feature type="domain" description="U-box" evidence="6">
    <location>
        <begin position="6"/>
        <end position="82"/>
    </location>
</feature>
<dbReference type="Pfam" id="PF04564">
    <property type="entry name" value="U-box"/>
    <property type="match status" value="1"/>
</dbReference>
<dbReference type="UniPathway" id="UPA00143"/>
<accession>A0A2G9GP45</accession>
<dbReference type="CDD" id="cd16664">
    <property type="entry name" value="RING-Ubox_PUB"/>
    <property type="match status" value="1"/>
</dbReference>
<keyword evidence="4 5" id="KW-0833">Ubl conjugation pathway</keyword>
<dbReference type="PANTHER" id="PTHR22849">
    <property type="entry name" value="WDSAM1 PROTEIN"/>
    <property type="match status" value="1"/>
</dbReference>
<sequence length="406" mass="45560">MDDNIEVPKYFICPISLEIMKDPVTAVSGITYDRESIEHWLYKSNNTICPVTKQPLPRDSDLTPNHTLRRLIKAWCAGNAANGIEPIPSPKPPLSRFYVINLIRDLSFPDLQMKTLQKLEALALENERNRVLMVEAGLGEGLISFIILCYEKRETNGLEEALSLFRLVRTPLGKSRGPLTENDEIIESLMWVLGCDRLHDNVVIKSQAAYALKVIIQKANPRMLESLKPDFFKNILSHIGELGNTCRKGLNSLLCVLLDACPWGRNRVWMVESGAVVDLIEVEIRSPEKKTTELVLGILYHLCSCADARAQLLSHTAGIAVVTRPILKVSSMADDRALSIIWLISKYCGTNEVVEEMLRVGTVAKLCMVMQENCAPHLKENAREILMTHSDVWNDSLSLDVSTLTR</sequence>
<protein>
    <recommendedName>
        <fullName evidence="5 6">U-box domain-containing protein</fullName>
        <ecNumber evidence="5">2.3.2.27</ecNumber>
    </recommendedName>
    <alternativeName>
        <fullName evidence="5">RING-type E3 ubiquitin transferase PUB</fullName>
    </alternativeName>
</protein>
<dbReference type="InterPro" id="IPR011989">
    <property type="entry name" value="ARM-like"/>
</dbReference>
<keyword evidence="8" id="KW-1185">Reference proteome</keyword>
<dbReference type="SUPFAM" id="SSF48371">
    <property type="entry name" value="ARM repeat"/>
    <property type="match status" value="1"/>
</dbReference>
<name>A0A2G9GP45_9LAMI</name>
<comment type="pathway">
    <text evidence="2 5">Protein modification; protein ubiquitination.</text>
</comment>
<dbReference type="GO" id="GO:0061630">
    <property type="term" value="F:ubiquitin protein ligase activity"/>
    <property type="evidence" value="ECO:0007669"/>
    <property type="project" value="UniProtKB-UniRule"/>
</dbReference>
<keyword evidence="3 5" id="KW-0808">Transferase</keyword>
<comment type="catalytic activity">
    <reaction evidence="1 5">
        <text>S-ubiquitinyl-[E2 ubiquitin-conjugating enzyme]-L-cysteine + [acceptor protein]-L-lysine = [E2 ubiquitin-conjugating enzyme]-L-cysteine + N(6)-ubiquitinyl-[acceptor protein]-L-lysine.</text>
        <dbReference type="EC" id="2.3.2.27"/>
    </reaction>
</comment>
<keyword evidence="7" id="KW-0436">Ligase</keyword>
<dbReference type="InterPro" id="IPR003613">
    <property type="entry name" value="Ubox_domain"/>
</dbReference>
<reference evidence="8" key="1">
    <citation type="journal article" date="2018" name="Gigascience">
        <title>Genome assembly of the Pink Ipe (Handroanthus impetiginosus, Bignoniaceae), a highly valued, ecologically keystone Neotropical timber forest tree.</title>
        <authorList>
            <person name="Silva-Junior O.B."/>
            <person name="Grattapaglia D."/>
            <person name="Novaes E."/>
            <person name="Collevatti R.G."/>
        </authorList>
    </citation>
    <scope>NUCLEOTIDE SEQUENCE [LARGE SCALE GENOMIC DNA]</scope>
    <source>
        <strain evidence="8">cv. UFG-1</strain>
    </source>
</reference>
<dbReference type="SUPFAM" id="SSF57850">
    <property type="entry name" value="RING/U-box"/>
    <property type="match status" value="1"/>
</dbReference>
<dbReference type="Pfam" id="PF25598">
    <property type="entry name" value="ARM_PUB"/>
    <property type="match status" value="1"/>
</dbReference>
<dbReference type="InterPro" id="IPR013083">
    <property type="entry name" value="Znf_RING/FYVE/PHD"/>
</dbReference>
<evidence type="ECO:0000256" key="4">
    <source>
        <dbReference type="ARBA" id="ARBA00022786"/>
    </source>
</evidence>
<evidence type="ECO:0000313" key="7">
    <source>
        <dbReference type="EMBL" id="PIN07059.1"/>
    </source>
</evidence>
<dbReference type="InterPro" id="IPR016024">
    <property type="entry name" value="ARM-type_fold"/>
</dbReference>
<dbReference type="InterPro" id="IPR058678">
    <property type="entry name" value="ARM_PUB"/>
</dbReference>
<proteinExistence type="predicted"/>
<dbReference type="SMART" id="SM00504">
    <property type="entry name" value="Ubox"/>
    <property type="match status" value="1"/>
</dbReference>
<dbReference type="Gene3D" id="3.30.40.10">
    <property type="entry name" value="Zinc/RING finger domain, C3HC4 (zinc finger)"/>
    <property type="match status" value="1"/>
</dbReference>
<dbReference type="GO" id="GO:0016567">
    <property type="term" value="P:protein ubiquitination"/>
    <property type="evidence" value="ECO:0007669"/>
    <property type="project" value="UniProtKB-UniRule"/>
</dbReference>
<dbReference type="FunFam" id="3.30.40.10:FF:000442">
    <property type="entry name" value="RING-type E3 ubiquitin transferase"/>
    <property type="match status" value="1"/>
</dbReference>
<dbReference type="EMBL" id="NKXS01004232">
    <property type="protein sequence ID" value="PIN07059.1"/>
    <property type="molecule type" value="Genomic_DNA"/>
</dbReference>
<dbReference type="GO" id="GO:0016874">
    <property type="term" value="F:ligase activity"/>
    <property type="evidence" value="ECO:0007669"/>
    <property type="project" value="UniProtKB-KW"/>
</dbReference>
<comment type="function">
    <text evidence="5">Functions as an E3 ubiquitin ligase.</text>
</comment>
<dbReference type="PROSITE" id="PS51698">
    <property type="entry name" value="U_BOX"/>
    <property type="match status" value="1"/>
</dbReference>
<comment type="caution">
    <text evidence="7">The sequence shown here is derived from an EMBL/GenBank/DDBJ whole genome shotgun (WGS) entry which is preliminary data.</text>
</comment>
<evidence type="ECO:0000313" key="8">
    <source>
        <dbReference type="Proteomes" id="UP000231279"/>
    </source>
</evidence>
<evidence type="ECO:0000256" key="2">
    <source>
        <dbReference type="ARBA" id="ARBA00004906"/>
    </source>
</evidence>
<dbReference type="PANTHER" id="PTHR22849:SF24">
    <property type="entry name" value="E3 UBIQUITIN-PROTEIN LIGASE PUB24"/>
    <property type="match status" value="1"/>
</dbReference>
<dbReference type="InterPro" id="IPR045185">
    <property type="entry name" value="PUB22/23/24-like"/>
</dbReference>
<dbReference type="InterPro" id="IPR045210">
    <property type="entry name" value="RING-Ubox_PUB"/>
</dbReference>
<evidence type="ECO:0000256" key="3">
    <source>
        <dbReference type="ARBA" id="ARBA00022679"/>
    </source>
</evidence>
<evidence type="ECO:0000256" key="1">
    <source>
        <dbReference type="ARBA" id="ARBA00000900"/>
    </source>
</evidence>
<dbReference type="AlphaFoldDB" id="A0A2G9GP45"/>
<organism evidence="7 8">
    <name type="scientific">Handroanthus impetiginosus</name>
    <dbReference type="NCBI Taxonomy" id="429701"/>
    <lineage>
        <taxon>Eukaryota</taxon>
        <taxon>Viridiplantae</taxon>
        <taxon>Streptophyta</taxon>
        <taxon>Embryophyta</taxon>
        <taxon>Tracheophyta</taxon>
        <taxon>Spermatophyta</taxon>
        <taxon>Magnoliopsida</taxon>
        <taxon>eudicotyledons</taxon>
        <taxon>Gunneridae</taxon>
        <taxon>Pentapetalae</taxon>
        <taxon>asterids</taxon>
        <taxon>lamiids</taxon>
        <taxon>Lamiales</taxon>
        <taxon>Bignoniaceae</taxon>
        <taxon>Crescentiina</taxon>
        <taxon>Tabebuia alliance</taxon>
        <taxon>Handroanthus</taxon>
    </lineage>
</organism>
<evidence type="ECO:0000259" key="6">
    <source>
        <dbReference type="PROSITE" id="PS51698"/>
    </source>
</evidence>
<dbReference type="Gene3D" id="1.25.10.10">
    <property type="entry name" value="Leucine-rich Repeat Variant"/>
    <property type="match status" value="1"/>
</dbReference>
<dbReference type="EC" id="2.3.2.27" evidence="5"/>
<gene>
    <name evidence="7" type="ORF">CDL12_20379</name>
</gene>
<dbReference type="OrthoDB" id="10064100at2759"/>
<evidence type="ECO:0000256" key="5">
    <source>
        <dbReference type="RuleBase" id="RU369093"/>
    </source>
</evidence>
<dbReference type="Proteomes" id="UP000231279">
    <property type="component" value="Unassembled WGS sequence"/>
</dbReference>